<dbReference type="RefSeq" id="WP_200170751.1">
    <property type="nucleotide sequence ID" value="NZ_BAABKQ010000001.1"/>
</dbReference>
<dbReference type="Proteomes" id="UP001500839">
    <property type="component" value="Unassembled WGS sequence"/>
</dbReference>
<proteinExistence type="predicted"/>
<comment type="caution">
    <text evidence="3">The sequence shown here is derived from an EMBL/GenBank/DDBJ whole genome shotgun (WGS) entry which is preliminary data.</text>
</comment>
<keyword evidence="4" id="KW-1185">Reference proteome</keyword>
<protein>
    <recommendedName>
        <fullName evidence="2">RapZ C-terminal domain-containing protein</fullName>
    </recommendedName>
</protein>
<evidence type="ECO:0000313" key="3">
    <source>
        <dbReference type="EMBL" id="GAA4809560.1"/>
    </source>
</evidence>
<dbReference type="PANTHER" id="PTHR30448">
    <property type="entry name" value="RNASE ADAPTER PROTEIN RAPZ"/>
    <property type="match status" value="1"/>
</dbReference>
<organism evidence="3 4">
    <name type="scientific">Tomitella cavernea</name>
    <dbReference type="NCBI Taxonomy" id="1387982"/>
    <lineage>
        <taxon>Bacteria</taxon>
        <taxon>Bacillati</taxon>
        <taxon>Actinomycetota</taxon>
        <taxon>Actinomycetes</taxon>
        <taxon>Mycobacteriales</taxon>
        <taxon>Tomitella</taxon>
    </lineage>
</organism>
<gene>
    <name evidence="3" type="ORF">GCM10023353_11970</name>
</gene>
<evidence type="ECO:0000259" key="2">
    <source>
        <dbReference type="Pfam" id="PF22740"/>
    </source>
</evidence>
<evidence type="ECO:0000256" key="1">
    <source>
        <dbReference type="SAM" id="MobiDB-lite"/>
    </source>
</evidence>
<reference evidence="4" key="1">
    <citation type="journal article" date="2019" name="Int. J. Syst. Evol. Microbiol.">
        <title>The Global Catalogue of Microorganisms (GCM) 10K type strain sequencing project: providing services to taxonomists for standard genome sequencing and annotation.</title>
        <authorList>
            <consortium name="The Broad Institute Genomics Platform"/>
            <consortium name="The Broad Institute Genome Sequencing Center for Infectious Disease"/>
            <person name="Wu L."/>
            <person name="Ma J."/>
        </authorList>
    </citation>
    <scope>NUCLEOTIDE SEQUENCE [LARGE SCALE GENOMIC DNA]</scope>
    <source>
        <strain evidence="4">JCM 18542</strain>
    </source>
</reference>
<dbReference type="PANTHER" id="PTHR30448:SF0">
    <property type="entry name" value="RNASE ADAPTER PROTEIN RAPZ"/>
    <property type="match status" value="1"/>
</dbReference>
<feature type="domain" description="RapZ C-terminal" evidence="2">
    <location>
        <begin position="2"/>
        <end position="110"/>
    </location>
</feature>
<name>A0ABP9CKH3_9ACTN</name>
<dbReference type="EMBL" id="BAABKQ010000001">
    <property type="protein sequence ID" value="GAA4809560.1"/>
    <property type="molecule type" value="Genomic_DNA"/>
</dbReference>
<accession>A0ABP9CKH3</accession>
<dbReference type="InterPro" id="IPR005337">
    <property type="entry name" value="RapZ-like"/>
</dbReference>
<dbReference type="InterPro" id="IPR053931">
    <property type="entry name" value="RapZ_C"/>
</dbReference>
<evidence type="ECO:0000313" key="4">
    <source>
        <dbReference type="Proteomes" id="UP001500839"/>
    </source>
</evidence>
<feature type="region of interest" description="Disordered" evidence="1">
    <location>
        <begin position="118"/>
        <end position="137"/>
    </location>
</feature>
<sequence length="229" mass="24570">MIEIVSFGFGRGPRPRADVVCDCRRLPNPHDVPGLRPRDGRSAQVKDWLLGHDAVTRYIDEQARRVAQRAACGDVAVAVGCSAGRHRSVVVAEALAEQLAGEHTVLLRHAALGAAAAKRTAGRGKTSERGLGWRHQQQRDRLLKGHVDGAPCWWCGAPMFRDGSANPDGKPLAADHEQSRRDGGALATRLLHSSCNAARGAGDRDDARPAARAAGRVVAPRRLAMAWPT</sequence>
<dbReference type="Pfam" id="PF22740">
    <property type="entry name" value="PapZ_C"/>
    <property type="match status" value="1"/>
</dbReference>